<reference evidence="1 2" key="1">
    <citation type="submission" date="2018-02" db="EMBL/GenBank/DDBJ databases">
        <title>Novel Leptospira species isolated from soil and water in Japan.</title>
        <authorList>
            <person name="Nakao R."/>
            <person name="Masuzawa T."/>
        </authorList>
    </citation>
    <scope>NUCLEOTIDE SEQUENCE [LARGE SCALE GENOMIC DNA]</scope>
    <source>
        <strain evidence="1 2">YH101</strain>
    </source>
</reference>
<keyword evidence="2" id="KW-1185">Reference proteome</keyword>
<evidence type="ECO:0000313" key="2">
    <source>
        <dbReference type="Proteomes" id="UP000245133"/>
    </source>
</evidence>
<dbReference type="EMBL" id="BFBB01000014">
    <property type="protein sequence ID" value="GBF52129.1"/>
    <property type="molecule type" value="Genomic_DNA"/>
</dbReference>
<comment type="caution">
    <text evidence="1">The sequence shown here is derived from an EMBL/GenBank/DDBJ whole genome shotgun (WGS) entry which is preliminary data.</text>
</comment>
<evidence type="ECO:0000313" key="1">
    <source>
        <dbReference type="EMBL" id="GBF52129.1"/>
    </source>
</evidence>
<dbReference type="Proteomes" id="UP000245133">
    <property type="component" value="Unassembled WGS sequence"/>
</dbReference>
<sequence length="178" mass="20934">MKYKLIFLFILVNNCNSVDHKYTRSTSIGNLESQLTIFPVVIIESKINQRIYSLDDDEYLLFSNLIIKSLDLERFDTKSSKNDYVLEIFLNIHENNNKINDFINSLTFFIYPSYQNISIGVTLKLRDQSGHLIRESYSRIDYNIEKCILYLPKVFSYSKDDEFHTFIKTITREAANGI</sequence>
<gene>
    <name evidence="1" type="ORF">LPTSP4_36670</name>
</gene>
<accession>A0A2P2E5H9</accession>
<organism evidence="1 2">
    <name type="scientific">Leptospira ryugenii</name>
    <dbReference type="NCBI Taxonomy" id="1917863"/>
    <lineage>
        <taxon>Bacteria</taxon>
        <taxon>Pseudomonadati</taxon>
        <taxon>Spirochaetota</taxon>
        <taxon>Spirochaetia</taxon>
        <taxon>Leptospirales</taxon>
        <taxon>Leptospiraceae</taxon>
        <taxon>Leptospira</taxon>
    </lineage>
</organism>
<dbReference type="RefSeq" id="WP_108978534.1">
    <property type="nucleotide sequence ID" value="NZ_BFBB01000014.1"/>
</dbReference>
<dbReference type="AlphaFoldDB" id="A0A2P2E5H9"/>
<proteinExistence type="predicted"/>
<protein>
    <submittedName>
        <fullName evidence="1">Uncharacterized protein</fullName>
    </submittedName>
</protein>
<name>A0A2P2E5H9_9LEPT</name>